<evidence type="ECO:0000313" key="1">
    <source>
        <dbReference type="EMBL" id="QPH55606.1"/>
    </source>
</evidence>
<dbReference type="KEGG" id="poz:I0K15_07700"/>
<dbReference type="Proteomes" id="UP000594800">
    <property type="component" value="Chromosome"/>
</dbReference>
<reference evidence="1 2" key="1">
    <citation type="submission" date="2020-11" db="EMBL/GenBank/DDBJ databases">
        <title>Description of Pontivivens ytuae sp. nov. isolated from deep sea sediment of Mariana Trench.</title>
        <authorList>
            <person name="Wang Z."/>
            <person name="Sun Q.-L."/>
            <person name="Xu X.-D."/>
            <person name="Tang Y.-Z."/>
            <person name="Zhang J."/>
        </authorList>
    </citation>
    <scope>NUCLEOTIDE SEQUENCE [LARGE SCALE GENOMIC DNA]</scope>
    <source>
        <strain evidence="1 2">MT2928</strain>
    </source>
</reference>
<accession>A0A7S9LUK6</accession>
<keyword evidence="2" id="KW-1185">Reference proteome</keyword>
<organism evidence="1 2">
    <name type="scientific">Pontivivens ytuae</name>
    <dbReference type="NCBI Taxonomy" id="2789856"/>
    <lineage>
        <taxon>Bacteria</taxon>
        <taxon>Pseudomonadati</taxon>
        <taxon>Pseudomonadota</taxon>
        <taxon>Alphaproteobacteria</taxon>
        <taxon>Rhodobacterales</taxon>
        <taxon>Paracoccaceae</taxon>
        <taxon>Pontivivens</taxon>
    </lineage>
</organism>
<proteinExistence type="predicted"/>
<protein>
    <submittedName>
        <fullName evidence="1">Uncharacterized protein</fullName>
    </submittedName>
</protein>
<evidence type="ECO:0000313" key="2">
    <source>
        <dbReference type="Proteomes" id="UP000594800"/>
    </source>
</evidence>
<dbReference type="RefSeq" id="WP_196104868.1">
    <property type="nucleotide sequence ID" value="NZ_CP064942.1"/>
</dbReference>
<dbReference type="AlphaFoldDB" id="A0A7S9LUK6"/>
<dbReference type="EMBL" id="CP064942">
    <property type="protein sequence ID" value="QPH55606.1"/>
    <property type="molecule type" value="Genomic_DNA"/>
</dbReference>
<name>A0A7S9LUK6_9RHOB</name>
<gene>
    <name evidence="1" type="ORF">I0K15_07700</name>
</gene>
<sequence>MSHEPDHTCGRKVGRNEIPLGHAGFDRVEITLLRVTRFFLQSFAIPQSQSWLMAFNVAEHELPKGASSEVVLELLAMIQAMRCSRRSTFHFNNPSCRGCASVLTEHERQFMTAFTAMRRGEASVAMTSALLLCEGNDANPMLERAARLIRFMDAPSEMAPALASETP</sequence>